<dbReference type="AlphaFoldDB" id="A0A7J2S138"/>
<keyword evidence="1" id="KW-0175">Coiled coil</keyword>
<gene>
    <name evidence="2" type="ORF">ENI32_01155</name>
</gene>
<evidence type="ECO:0000256" key="1">
    <source>
        <dbReference type="SAM" id="Coils"/>
    </source>
</evidence>
<sequence length="73" mass="8626">MIKDRELIRLIYEEVKAVREEISRLDEKITSLEVALIPQEEISEEEAQELKRLSAETRKSGIDWEEIRAELDL</sequence>
<reference evidence="2" key="1">
    <citation type="journal article" date="2020" name="mSystems">
        <title>Genome- and Community-Level Interaction Insights into Carbon Utilization and Element Cycling Functions of Hydrothermarchaeota in Hydrothermal Sediment.</title>
        <authorList>
            <person name="Zhou Z."/>
            <person name="Liu Y."/>
            <person name="Xu W."/>
            <person name="Pan J."/>
            <person name="Luo Z.H."/>
            <person name="Li M."/>
        </authorList>
    </citation>
    <scope>NUCLEOTIDE SEQUENCE [LARGE SCALE GENOMIC DNA]</scope>
    <source>
        <strain evidence="2">HyVt-386</strain>
    </source>
</reference>
<feature type="coiled-coil region" evidence="1">
    <location>
        <begin position="8"/>
        <end position="35"/>
    </location>
</feature>
<dbReference type="Proteomes" id="UP000885936">
    <property type="component" value="Unassembled WGS sequence"/>
</dbReference>
<name>A0A7J2S138_9EURY</name>
<dbReference type="EMBL" id="DRIE01000016">
    <property type="protein sequence ID" value="HEC56484.1"/>
    <property type="molecule type" value="Genomic_DNA"/>
</dbReference>
<evidence type="ECO:0000313" key="2">
    <source>
        <dbReference type="EMBL" id="HEC56484.1"/>
    </source>
</evidence>
<accession>A0A7J2S138</accession>
<organism evidence="2">
    <name type="scientific">Candidatus Syntropharchaeum butanivorans</name>
    <dbReference type="NCBI Taxonomy" id="1839936"/>
    <lineage>
        <taxon>Archaea</taxon>
        <taxon>Methanobacteriati</taxon>
        <taxon>Methanobacteriota</taxon>
        <taxon>Stenosarchaea group</taxon>
        <taxon>Methanomicrobia</taxon>
        <taxon>Methanosarcinales</taxon>
        <taxon>ANME-2 cluster</taxon>
        <taxon>Candidatus Syntropharchaeum</taxon>
    </lineage>
</organism>
<comment type="caution">
    <text evidence="2">The sequence shown here is derived from an EMBL/GenBank/DDBJ whole genome shotgun (WGS) entry which is preliminary data.</text>
</comment>
<protein>
    <submittedName>
        <fullName evidence="2">Uncharacterized protein</fullName>
    </submittedName>
</protein>
<proteinExistence type="predicted"/>